<reference evidence="1" key="1">
    <citation type="submission" date="2024-11" db="EMBL/GenBank/DDBJ databases">
        <authorList>
            <person name="Lucas J.A."/>
        </authorList>
    </citation>
    <scope>NUCLEOTIDE SEQUENCE</scope>
    <source>
        <strain evidence="1">Z 8.8</strain>
    </source>
</reference>
<evidence type="ECO:0000313" key="2">
    <source>
        <dbReference type="Proteomes" id="UP001622950"/>
    </source>
</evidence>
<name>A0ACC7MMN1_9PSED</name>
<keyword evidence="2" id="KW-1185">Reference proteome</keyword>
<sequence length="488" mass="52573">MDLLTNLPSWDDIERNFDQKFNALNEGVDDGFQSAHDGWNGFTRRVSNGATQAFGYVGGHRIDNVRHAMALSVPIMQMNISRKWASININEILPVLLKLLQEVVMTVGGSVTIGAALGGAVGSLAFGAGAVPGATIGAGVGLQVGNLIMAALGLYAITGYFSAGIGPCLSTIFEGLCTAWQAEDGLKNPGLDPTGGSAAMIQERKERAARQLAQGQEQLVLLLLTAIVTYLTRGQMKAGVVNSLESIATRSAKLRSEISNKPFAVWLTKNEKLLLEHPELQIRGVTSVEKLARENQMREFYAKQDTEFVSVENKRKSVKTFEPRGLSNQEIHDYLQSADGQKYIAKLALADPEASSASLLERAFGQVASGSTVPVTTGIRTPLVKIVPVGEKGISDYSPFFTTMEELQAAAKSDKTLADSLGLPVISENARYSIFEIKPLEPTEVFVSKVAPTVEFGGRITRTGEAAQYLVPNRQEWSAAKLIGEIDN</sequence>
<protein>
    <submittedName>
        <fullName evidence="1">DUF6861 domain-containing protein</fullName>
    </submittedName>
</protein>
<accession>A0ACC7MMN1</accession>
<organism evidence="1 2">
    <name type="scientific">Pseudomonas neuropathica</name>
    <dbReference type="NCBI Taxonomy" id="2730425"/>
    <lineage>
        <taxon>Bacteria</taxon>
        <taxon>Pseudomonadati</taxon>
        <taxon>Pseudomonadota</taxon>
        <taxon>Gammaproteobacteria</taxon>
        <taxon>Pseudomonadales</taxon>
        <taxon>Pseudomonadaceae</taxon>
        <taxon>Pseudomonas</taxon>
    </lineage>
</organism>
<comment type="caution">
    <text evidence="1">The sequence shown here is derived from an EMBL/GenBank/DDBJ whole genome shotgun (WGS) entry which is preliminary data.</text>
</comment>
<gene>
    <name evidence="1" type="ORF">ACJEBM_03645</name>
</gene>
<proteinExistence type="predicted"/>
<dbReference type="EMBL" id="JBJHQE010000003">
    <property type="protein sequence ID" value="MFK9079769.1"/>
    <property type="molecule type" value="Genomic_DNA"/>
</dbReference>
<evidence type="ECO:0000313" key="1">
    <source>
        <dbReference type="EMBL" id="MFK9079769.1"/>
    </source>
</evidence>
<dbReference type="Proteomes" id="UP001622950">
    <property type="component" value="Unassembled WGS sequence"/>
</dbReference>